<dbReference type="Proteomes" id="UP000049855">
    <property type="component" value="Unassembled WGS sequence"/>
</dbReference>
<dbReference type="EMBL" id="CTRP01000014">
    <property type="protein sequence ID" value="CQR73960.1"/>
    <property type="molecule type" value="Genomic_DNA"/>
</dbReference>
<organism evidence="2 3">
    <name type="scientific">Sporomusa ovata</name>
    <dbReference type="NCBI Taxonomy" id="2378"/>
    <lineage>
        <taxon>Bacteria</taxon>
        <taxon>Bacillati</taxon>
        <taxon>Bacillota</taxon>
        <taxon>Negativicutes</taxon>
        <taxon>Selenomonadales</taxon>
        <taxon>Sporomusaceae</taxon>
        <taxon>Sporomusa</taxon>
    </lineage>
</organism>
<proteinExistence type="predicted"/>
<keyword evidence="3" id="KW-1185">Reference proteome</keyword>
<dbReference type="Pfam" id="PF05016">
    <property type="entry name" value="ParE_toxin"/>
    <property type="match status" value="1"/>
</dbReference>
<evidence type="ECO:0000256" key="1">
    <source>
        <dbReference type="ARBA" id="ARBA00022649"/>
    </source>
</evidence>
<dbReference type="RefSeq" id="WP_021169963.1">
    <property type="nucleotide sequence ID" value="NZ_CTRP01000014.1"/>
</dbReference>
<keyword evidence="1" id="KW-1277">Toxin-antitoxin system</keyword>
<dbReference type="InterPro" id="IPR007712">
    <property type="entry name" value="RelE/ParE_toxin"/>
</dbReference>
<dbReference type="AlphaFoldDB" id="A0A0U1L2T0"/>
<gene>
    <name evidence="2" type="ORF">SpAn4DRAFT_0422</name>
</gene>
<protein>
    <submittedName>
        <fullName evidence="2">Death on curing protein, Doc toxin</fullName>
    </submittedName>
</protein>
<evidence type="ECO:0000313" key="3">
    <source>
        <dbReference type="Proteomes" id="UP000049855"/>
    </source>
</evidence>
<evidence type="ECO:0000313" key="2">
    <source>
        <dbReference type="EMBL" id="CQR73960.1"/>
    </source>
</evidence>
<dbReference type="InterPro" id="IPR035093">
    <property type="entry name" value="RelE/ParE_toxin_dom_sf"/>
</dbReference>
<dbReference type="Gene3D" id="3.30.2310.20">
    <property type="entry name" value="RelE-like"/>
    <property type="match status" value="1"/>
</dbReference>
<sequence length="105" mass="12238">MDNESNRYTVIVSEEAAQMLVSHARFLAQVSEKAALRLIQDFQAQVKTLEQFPERNPMLIDQSIPAGKYRKLLLEKRYLLIYQIKETIVYLDAVVDTCQDYGWLL</sequence>
<accession>A0A0U1L2T0</accession>
<reference evidence="3" key="1">
    <citation type="submission" date="2015-03" db="EMBL/GenBank/DDBJ databases">
        <authorList>
            <person name="Nijsse Bart"/>
        </authorList>
    </citation>
    <scope>NUCLEOTIDE SEQUENCE [LARGE SCALE GENOMIC DNA]</scope>
</reference>
<name>A0A0U1L2T0_9FIRM</name>